<dbReference type="Pfam" id="PF00528">
    <property type="entry name" value="BPD_transp_1"/>
    <property type="match status" value="1"/>
</dbReference>
<evidence type="ECO:0000256" key="1">
    <source>
        <dbReference type="ARBA" id="ARBA00004651"/>
    </source>
</evidence>
<feature type="domain" description="ABC transmembrane type-1" evidence="9">
    <location>
        <begin position="56"/>
        <end position="250"/>
    </location>
</feature>
<name>A0A947GDW6_9HYPH</name>
<evidence type="ECO:0000313" key="10">
    <source>
        <dbReference type="EMBL" id="MBT9288710.1"/>
    </source>
</evidence>
<keyword evidence="4" id="KW-1003">Cell membrane</keyword>
<dbReference type="CDD" id="cd06261">
    <property type="entry name" value="TM_PBP2"/>
    <property type="match status" value="1"/>
</dbReference>
<evidence type="ECO:0000259" key="9">
    <source>
        <dbReference type="PROSITE" id="PS50928"/>
    </source>
</evidence>
<feature type="transmembrane region" description="Helical" evidence="8">
    <location>
        <begin position="175"/>
        <end position="197"/>
    </location>
</feature>
<comment type="similarity">
    <text evidence="2">Belongs to the binding-protein-dependent transport system permease family. CysTW subfamily.</text>
</comment>
<keyword evidence="3 8" id="KW-0813">Transport</keyword>
<feature type="transmembrane region" description="Helical" evidence="8">
    <location>
        <begin position="60"/>
        <end position="80"/>
    </location>
</feature>
<dbReference type="PANTHER" id="PTHR43848">
    <property type="entry name" value="PUTRESCINE TRANSPORT SYSTEM PERMEASE PROTEIN POTI"/>
    <property type="match status" value="1"/>
</dbReference>
<evidence type="ECO:0000256" key="3">
    <source>
        <dbReference type="ARBA" id="ARBA00022448"/>
    </source>
</evidence>
<evidence type="ECO:0000256" key="7">
    <source>
        <dbReference type="ARBA" id="ARBA00023136"/>
    </source>
</evidence>
<proteinExistence type="inferred from homology"/>
<evidence type="ECO:0000256" key="6">
    <source>
        <dbReference type="ARBA" id="ARBA00022989"/>
    </source>
</evidence>
<dbReference type="PANTHER" id="PTHR43848:SF2">
    <property type="entry name" value="PUTRESCINE TRANSPORT SYSTEM PERMEASE PROTEIN POTI"/>
    <property type="match status" value="1"/>
</dbReference>
<evidence type="ECO:0000256" key="5">
    <source>
        <dbReference type="ARBA" id="ARBA00022692"/>
    </source>
</evidence>
<keyword evidence="5 8" id="KW-0812">Transmembrane</keyword>
<reference evidence="10 11" key="1">
    <citation type="submission" date="2021-06" db="EMBL/GenBank/DDBJ databases">
        <authorList>
            <person name="Grouzdev D.S."/>
            <person name="Koziaeva V."/>
        </authorList>
    </citation>
    <scope>NUCLEOTIDE SEQUENCE [LARGE SCALE GENOMIC DNA]</scope>
    <source>
        <strain evidence="10 11">22</strain>
    </source>
</reference>
<feature type="transmembrane region" description="Helical" evidence="8">
    <location>
        <begin position="92"/>
        <end position="115"/>
    </location>
</feature>
<evidence type="ECO:0000256" key="2">
    <source>
        <dbReference type="ARBA" id="ARBA00007069"/>
    </source>
</evidence>
<comment type="caution">
    <text evidence="10">The sequence shown here is derived from an EMBL/GenBank/DDBJ whole genome shotgun (WGS) entry which is preliminary data.</text>
</comment>
<dbReference type="GO" id="GO:0005886">
    <property type="term" value="C:plasma membrane"/>
    <property type="evidence" value="ECO:0007669"/>
    <property type="project" value="UniProtKB-SubCell"/>
</dbReference>
<dbReference type="GO" id="GO:0055085">
    <property type="term" value="P:transmembrane transport"/>
    <property type="evidence" value="ECO:0007669"/>
    <property type="project" value="InterPro"/>
</dbReference>
<evidence type="ECO:0000256" key="8">
    <source>
        <dbReference type="RuleBase" id="RU363032"/>
    </source>
</evidence>
<evidence type="ECO:0000313" key="11">
    <source>
        <dbReference type="Proteomes" id="UP000766595"/>
    </source>
</evidence>
<organism evidence="10 11">
    <name type="scientific">Prosthecodimorpha staleyi</name>
    <dbReference type="NCBI Taxonomy" id="2840188"/>
    <lineage>
        <taxon>Bacteria</taxon>
        <taxon>Pseudomonadati</taxon>
        <taxon>Pseudomonadota</taxon>
        <taxon>Alphaproteobacteria</taxon>
        <taxon>Hyphomicrobiales</taxon>
        <taxon>Ancalomicrobiaceae</taxon>
        <taxon>Prosthecodimorpha</taxon>
    </lineage>
</organism>
<keyword evidence="11" id="KW-1185">Reference proteome</keyword>
<dbReference type="InterPro" id="IPR000515">
    <property type="entry name" value="MetI-like"/>
</dbReference>
<sequence length="286" mass="30909">MGVYIVIFFAYLFGPLLIMGITAFNKSAYPQIMPFEGFTLDWFAVLAADKDMIYGLQKSLWIGFLVVLVSVPVGLAGALVMTQVYDRARSFYYLIVVSPVLTPGVIIGISTVVFWRQATQMTGLKFIYDGTVLTVLAQSSFISAYTMLIFLARLARFDRTLEEAALDLGASRAQVFRHVLLPFMLPAIGSAAVIAFLSSFENYNTTTFAILADKTLTTVLAGRMRQGTTPALSALAVAVVAVTIVGAILFEIVKRREDARAKARAATAERAFNAELTADAAGAAAA</sequence>
<dbReference type="Gene3D" id="1.10.3720.10">
    <property type="entry name" value="MetI-like"/>
    <property type="match status" value="1"/>
</dbReference>
<protein>
    <submittedName>
        <fullName evidence="10">ABC transporter permease subunit</fullName>
    </submittedName>
</protein>
<gene>
    <name evidence="10" type="ORF">KL771_04575</name>
</gene>
<feature type="transmembrane region" description="Helical" evidence="8">
    <location>
        <begin position="6"/>
        <end position="25"/>
    </location>
</feature>
<dbReference type="AlphaFoldDB" id="A0A947GDW6"/>
<feature type="transmembrane region" description="Helical" evidence="8">
    <location>
        <begin position="135"/>
        <end position="154"/>
    </location>
</feature>
<keyword evidence="7 8" id="KW-0472">Membrane</keyword>
<keyword evidence="6 8" id="KW-1133">Transmembrane helix</keyword>
<dbReference type="Proteomes" id="UP000766595">
    <property type="component" value="Unassembled WGS sequence"/>
</dbReference>
<feature type="transmembrane region" description="Helical" evidence="8">
    <location>
        <begin position="231"/>
        <end position="253"/>
    </location>
</feature>
<evidence type="ECO:0000256" key="4">
    <source>
        <dbReference type="ARBA" id="ARBA00022475"/>
    </source>
</evidence>
<accession>A0A947GDW6</accession>
<dbReference type="EMBL" id="JAHHZF010000002">
    <property type="protein sequence ID" value="MBT9288710.1"/>
    <property type="molecule type" value="Genomic_DNA"/>
</dbReference>
<dbReference type="InterPro" id="IPR051789">
    <property type="entry name" value="Bact_Polyamine_Transport"/>
</dbReference>
<dbReference type="SUPFAM" id="SSF161098">
    <property type="entry name" value="MetI-like"/>
    <property type="match status" value="1"/>
</dbReference>
<comment type="subcellular location">
    <subcellularLocation>
        <location evidence="1 8">Cell membrane</location>
        <topology evidence="1 8">Multi-pass membrane protein</topology>
    </subcellularLocation>
</comment>
<dbReference type="PROSITE" id="PS50928">
    <property type="entry name" value="ABC_TM1"/>
    <property type="match status" value="1"/>
</dbReference>
<dbReference type="InterPro" id="IPR035906">
    <property type="entry name" value="MetI-like_sf"/>
</dbReference>